<dbReference type="InterPro" id="IPR021858">
    <property type="entry name" value="Fun_TF"/>
</dbReference>
<evidence type="ECO:0000313" key="1">
    <source>
        <dbReference type="EMBL" id="KAL2854779.1"/>
    </source>
</evidence>
<comment type="caution">
    <text evidence="1">The sequence shown here is derived from an EMBL/GenBank/DDBJ whole genome shotgun (WGS) entry which is preliminary data.</text>
</comment>
<dbReference type="EMBL" id="JBFXLR010000011">
    <property type="protein sequence ID" value="KAL2854779.1"/>
    <property type="molecule type" value="Genomic_DNA"/>
</dbReference>
<dbReference type="PANTHER" id="PTHR37540">
    <property type="entry name" value="TRANSCRIPTION FACTOR (ACR-2), PUTATIVE-RELATED-RELATED"/>
    <property type="match status" value="1"/>
</dbReference>
<evidence type="ECO:0008006" key="3">
    <source>
        <dbReference type="Google" id="ProtNLM"/>
    </source>
</evidence>
<dbReference type="RefSeq" id="XP_070901643.1">
    <property type="nucleotide sequence ID" value="XM_071045008.1"/>
</dbReference>
<dbReference type="Pfam" id="PF11951">
    <property type="entry name" value="Fungal_trans_2"/>
    <property type="match status" value="1"/>
</dbReference>
<protein>
    <recommendedName>
        <fullName evidence="3">Transcription factor domain-containing protein</fullName>
    </recommendedName>
</protein>
<dbReference type="PANTHER" id="PTHR37540:SF5">
    <property type="entry name" value="TRANSCRIPTION FACTOR DOMAIN-CONTAINING PROTEIN"/>
    <property type="match status" value="1"/>
</dbReference>
<accession>A0ABR4KR77</accession>
<dbReference type="Proteomes" id="UP001610444">
    <property type="component" value="Unassembled WGS sequence"/>
</dbReference>
<reference evidence="1 2" key="1">
    <citation type="submission" date="2024-07" db="EMBL/GenBank/DDBJ databases">
        <title>Section-level genome sequencing and comparative genomics of Aspergillus sections Usti and Cavernicolus.</title>
        <authorList>
            <consortium name="Lawrence Berkeley National Laboratory"/>
            <person name="Nybo J.L."/>
            <person name="Vesth T.C."/>
            <person name="Theobald S."/>
            <person name="Frisvad J.C."/>
            <person name="Larsen T.O."/>
            <person name="Kjaerboelling I."/>
            <person name="Rothschild-Mancinelli K."/>
            <person name="Lyhne E.K."/>
            <person name="Kogle M.E."/>
            <person name="Barry K."/>
            <person name="Clum A."/>
            <person name="Na H."/>
            <person name="Ledsgaard L."/>
            <person name="Lin J."/>
            <person name="Lipzen A."/>
            <person name="Kuo A."/>
            <person name="Riley R."/>
            <person name="Mondo S."/>
            <person name="LaButti K."/>
            <person name="Haridas S."/>
            <person name="Pangalinan J."/>
            <person name="Salamov A.A."/>
            <person name="Simmons B.A."/>
            <person name="Magnuson J.K."/>
            <person name="Chen J."/>
            <person name="Drula E."/>
            <person name="Henrissat B."/>
            <person name="Wiebenga A."/>
            <person name="Lubbers R.J."/>
            <person name="Gomes A.C."/>
            <person name="Macurrencykelacurrency M.R."/>
            <person name="Stajich J."/>
            <person name="Grigoriev I.V."/>
            <person name="Mortensen U.H."/>
            <person name="De vries R.P."/>
            <person name="Baker S.E."/>
            <person name="Andersen M.R."/>
        </authorList>
    </citation>
    <scope>NUCLEOTIDE SEQUENCE [LARGE SCALE GENOMIC DNA]</scope>
    <source>
        <strain evidence="1 2">CBS 756.74</strain>
    </source>
</reference>
<keyword evidence="2" id="KW-1185">Reference proteome</keyword>
<name>A0ABR4KR77_9EURO</name>
<gene>
    <name evidence="1" type="ORF">BJX68DRAFT_264673</name>
</gene>
<organism evidence="1 2">
    <name type="scientific">Aspergillus pseudodeflectus</name>
    <dbReference type="NCBI Taxonomy" id="176178"/>
    <lineage>
        <taxon>Eukaryota</taxon>
        <taxon>Fungi</taxon>
        <taxon>Dikarya</taxon>
        <taxon>Ascomycota</taxon>
        <taxon>Pezizomycotina</taxon>
        <taxon>Eurotiomycetes</taxon>
        <taxon>Eurotiomycetidae</taxon>
        <taxon>Eurotiales</taxon>
        <taxon>Aspergillaceae</taxon>
        <taxon>Aspergillus</taxon>
        <taxon>Aspergillus subgen. Nidulantes</taxon>
    </lineage>
</organism>
<evidence type="ECO:0000313" key="2">
    <source>
        <dbReference type="Proteomes" id="UP001610444"/>
    </source>
</evidence>
<dbReference type="GeneID" id="98160172"/>
<sequence length="573" mass="64608">MEETLTTDSSLPEPTFIFHPLSAPLVTTDVSPSPSLGYRPGNKDFMFVEFQLGSREKAFIVRNFHQRRKQASIDRLNVRPLLRTRISSQDEQAAAGYANARNRRLIQTSCERRSLSTYPSHSRYGDPFSPYVKPIAARLNMYLHHFGDHVIFASYPFHAPEMQLWWMQHAVASPAMLQTCAFRAAEHRAILQSSQGVSAQLVQRSNRDSIGFRIMALKTLSTLLRDPVAAATQSTVLLISSLVANEAFGANSEALQTHLEGLLTLISLLGGLDALDHMLLSTVYQGFLIIAALRNTRPLLPMLRKFRHAIIHEPKIFGNQEIEYECEIPAALEPQALGSRFTTAPWREALHPTMRGHLEAFRRLIRHSELANRFPNNAGFVAPTDNDLFVVLQHDLLWTHFDQGTPRNGSELNEHLRLTLIIYLFTRVCDFQNLPMTQVMVETLRQSLYPVVVEAETGPTMDTGMLPQPPLPLTCLIRTAPDLLFWILFIGGLASRGYSSHAWFVHHLASLALELGLQEWMGDVRPLLGEFFYTDRISQGQAETAGEDLWSEVAVYLHAGSYQHLAPRPSRSR</sequence>
<proteinExistence type="predicted"/>